<organism evidence="2 3">
    <name type="scientific">Lachnellula cervina</name>
    <dbReference type="NCBI Taxonomy" id="1316786"/>
    <lineage>
        <taxon>Eukaryota</taxon>
        <taxon>Fungi</taxon>
        <taxon>Dikarya</taxon>
        <taxon>Ascomycota</taxon>
        <taxon>Pezizomycotina</taxon>
        <taxon>Leotiomycetes</taxon>
        <taxon>Helotiales</taxon>
        <taxon>Lachnaceae</taxon>
        <taxon>Lachnellula</taxon>
    </lineage>
</organism>
<gene>
    <name evidence="2" type="ORF">LCER1_G005809</name>
</gene>
<name>A0A7D8YP29_9HELO</name>
<dbReference type="PANTHER" id="PTHR13593">
    <property type="match status" value="1"/>
</dbReference>
<sequence length="294" mass="31606">MIFSLFFWLFLIGICKVSAAACNGNDALCSRKYSNITQIGAHDSAFVGDLPTDNQDLNVTGQLNAGIRFLTAQTHSFLDDIYLCHTSCWEEDSGVLVDYLTDIRTWMDSNPNEVVTLLLTNGDAIAVSKFADAYDNAGISKYTYTPPNQLALGDWPTLQDLISANTRLITFMDYNSDTATVSYILNNANSEISTTDDVTTSNFPDCSIDRPSGSNGAGLMYIVNHFLDINVLSTGILVPDKDSAPATNAATGTGSIGAQADLCTQQHGASPNVILLDFVDIGDPMTAQNNLNGL</sequence>
<comment type="caution">
    <text evidence="2">The sequence shown here is derived from an EMBL/GenBank/DDBJ whole genome shotgun (WGS) entry which is preliminary data.</text>
</comment>
<dbReference type="GO" id="GO:0008081">
    <property type="term" value="F:phosphoric diester hydrolase activity"/>
    <property type="evidence" value="ECO:0007669"/>
    <property type="project" value="InterPro"/>
</dbReference>
<feature type="chain" id="PRO_5028891125" evidence="1">
    <location>
        <begin position="20"/>
        <end position="294"/>
    </location>
</feature>
<protein>
    <submittedName>
        <fullName evidence="2">PI-PLC X domain-containing protein</fullName>
    </submittedName>
</protein>
<dbReference type="Pfam" id="PF26146">
    <property type="entry name" value="PI-PLC_X"/>
    <property type="match status" value="1"/>
</dbReference>
<dbReference type="SUPFAM" id="SSF51695">
    <property type="entry name" value="PLC-like phosphodiesterases"/>
    <property type="match status" value="1"/>
</dbReference>
<reference evidence="2 3" key="1">
    <citation type="submission" date="2018-05" db="EMBL/GenBank/DDBJ databases">
        <title>Whole genome sequencing for identification of molecular markers to develop diagnostic detection tools for the regulated plant pathogen Lachnellula willkommii.</title>
        <authorList>
            <person name="Giroux E."/>
            <person name="Bilodeau G."/>
        </authorList>
    </citation>
    <scope>NUCLEOTIDE SEQUENCE [LARGE SCALE GENOMIC DNA]</scope>
    <source>
        <strain evidence="2 3">CBS 625.97</strain>
    </source>
</reference>
<evidence type="ECO:0000313" key="3">
    <source>
        <dbReference type="Proteomes" id="UP000481288"/>
    </source>
</evidence>
<keyword evidence="3" id="KW-1185">Reference proteome</keyword>
<dbReference type="OrthoDB" id="7984201at2759"/>
<dbReference type="GO" id="GO:0006629">
    <property type="term" value="P:lipid metabolic process"/>
    <property type="evidence" value="ECO:0007669"/>
    <property type="project" value="InterPro"/>
</dbReference>
<dbReference type="EMBL" id="QGMG01000898">
    <property type="protein sequence ID" value="TVY51134.1"/>
    <property type="molecule type" value="Genomic_DNA"/>
</dbReference>
<keyword evidence="1" id="KW-0732">Signal</keyword>
<feature type="signal peptide" evidence="1">
    <location>
        <begin position="1"/>
        <end position="19"/>
    </location>
</feature>
<dbReference type="Proteomes" id="UP000481288">
    <property type="component" value="Unassembled WGS sequence"/>
</dbReference>
<proteinExistence type="predicted"/>
<dbReference type="InterPro" id="IPR017946">
    <property type="entry name" value="PLC-like_Pdiesterase_TIM-brl"/>
</dbReference>
<accession>A0A7D8YP29</accession>
<dbReference type="Gene3D" id="3.20.20.190">
    <property type="entry name" value="Phosphatidylinositol (PI) phosphodiesterase"/>
    <property type="match status" value="1"/>
</dbReference>
<dbReference type="PANTHER" id="PTHR13593:SF146">
    <property type="entry name" value="PLC-LIKE PHOSPHODIESTERASE"/>
    <property type="match status" value="1"/>
</dbReference>
<evidence type="ECO:0000313" key="2">
    <source>
        <dbReference type="EMBL" id="TVY51134.1"/>
    </source>
</evidence>
<evidence type="ECO:0000256" key="1">
    <source>
        <dbReference type="SAM" id="SignalP"/>
    </source>
</evidence>
<dbReference type="InterPro" id="IPR051057">
    <property type="entry name" value="PI-PLC_domain"/>
</dbReference>
<dbReference type="AlphaFoldDB" id="A0A7D8YP29"/>